<proteinExistence type="predicted"/>
<name>A0A7W9AKT5_9SPHN</name>
<dbReference type="RefSeq" id="WP_184021356.1">
    <property type="nucleotide sequence ID" value="NZ_JACIJC010000006.1"/>
</dbReference>
<keyword evidence="1" id="KW-0732">Signal</keyword>
<dbReference type="Proteomes" id="UP000549617">
    <property type="component" value="Unassembled WGS sequence"/>
</dbReference>
<accession>A0A7W9AKT5</accession>
<organism evidence="2 3">
    <name type="scientific">Sphingobium boeckii</name>
    <dbReference type="NCBI Taxonomy" id="1082345"/>
    <lineage>
        <taxon>Bacteria</taxon>
        <taxon>Pseudomonadati</taxon>
        <taxon>Pseudomonadota</taxon>
        <taxon>Alphaproteobacteria</taxon>
        <taxon>Sphingomonadales</taxon>
        <taxon>Sphingomonadaceae</taxon>
        <taxon>Sphingobium</taxon>
    </lineage>
</organism>
<gene>
    <name evidence="2" type="ORF">FHS49_003562</name>
</gene>
<evidence type="ECO:0008006" key="4">
    <source>
        <dbReference type="Google" id="ProtNLM"/>
    </source>
</evidence>
<protein>
    <recommendedName>
        <fullName evidence="4">EthD domain-containing protein</fullName>
    </recommendedName>
</protein>
<dbReference type="EMBL" id="JACIJC010000006">
    <property type="protein sequence ID" value="MBB5687520.1"/>
    <property type="molecule type" value="Genomic_DNA"/>
</dbReference>
<reference evidence="2 3" key="1">
    <citation type="submission" date="2020-08" db="EMBL/GenBank/DDBJ databases">
        <title>Genomic Encyclopedia of Type Strains, Phase IV (KMG-IV): sequencing the most valuable type-strain genomes for metagenomic binning, comparative biology and taxonomic classification.</title>
        <authorList>
            <person name="Goeker M."/>
        </authorList>
    </citation>
    <scope>NUCLEOTIDE SEQUENCE [LARGE SCALE GENOMIC DNA]</scope>
    <source>
        <strain evidence="2 3">DSM 25079</strain>
    </source>
</reference>
<dbReference type="AlphaFoldDB" id="A0A7W9AKT5"/>
<evidence type="ECO:0000313" key="2">
    <source>
        <dbReference type="EMBL" id="MBB5687520.1"/>
    </source>
</evidence>
<comment type="caution">
    <text evidence="2">The sequence shown here is derived from an EMBL/GenBank/DDBJ whole genome shotgun (WGS) entry which is preliminary data.</text>
</comment>
<evidence type="ECO:0000256" key="1">
    <source>
        <dbReference type="SAM" id="SignalP"/>
    </source>
</evidence>
<feature type="chain" id="PRO_5030559253" description="EthD domain-containing protein" evidence="1">
    <location>
        <begin position="22"/>
        <end position="169"/>
    </location>
</feature>
<keyword evidence="3" id="KW-1185">Reference proteome</keyword>
<evidence type="ECO:0000313" key="3">
    <source>
        <dbReference type="Proteomes" id="UP000549617"/>
    </source>
</evidence>
<sequence length="169" mass="18964">MKKSVRLTAALLMGAFLTPIAATSASAQALSGRSLPDRPRLGVSYYKTPPGKQDEWLALYLKWHRPIMEYQIKQGVTTSSTVYANSGHSIEPSWDFMIVSVSPPPSTVKPLTKTRGEIIQELYPDIDAYVAGEKKRWEFTISHWDLDVTEVDLTAEHPGVYYPILPKKK</sequence>
<feature type="signal peptide" evidence="1">
    <location>
        <begin position="1"/>
        <end position="21"/>
    </location>
</feature>